<feature type="compositionally biased region" description="Low complexity" evidence="1">
    <location>
        <begin position="444"/>
        <end position="458"/>
    </location>
</feature>
<sequence>NELFKMNALVHFFFSAVFGSSVIVSDAATCKGEFLLTRLPYSSYVPRAVPQCQQYFRFTSLYEEQCFSETNGVDANWLYFRPNNDCRIGICDSNINNTDWDYKWYESSSYTGKTYVKPHPYTPRCHNSYFMRRTWKNNVKSQCPLIRTWTGQDLRECMTLACEDKANVFNFYPDETPLRCETKHCKWTSSAKDYNFLFASSTAVSVYALEHTKLSGPNSEHWLETEIPHPEGCYSRGQIDLTSNKDLDYCSTGSNMIKQTSSNATKSLYTCPQNHEGTAWLTTYAGNRACVTKSSTRWLMSPYPGTPNCNSSIFVIKQLRSQCLKSSCDRSIIIHEAKDLRQCMLYACDHGAPVINYYSYSTTVTCDLRFCDRLPNGDLELKYTTTGTYTGSSFDVYVLQHDPNRDIPVSSTTPLVSTADTYSASPSLSTMASTFEPPIETSKAPSTIATSDTSATSSQKLQQYEQENYILRLAMIALGIALAIAIGVIVTVCIMLRRRPKKQADQLAKTIENDGVDMTSVDAACENPVQNGNPANATNTYEKLGANGNAADDSQYGNSEFLRKKGLA</sequence>
<accession>A0A8S4NH22</accession>
<feature type="region of interest" description="Disordered" evidence="1">
    <location>
        <begin position="525"/>
        <end position="568"/>
    </location>
</feature>
<feature type="compositionally biased region" description="Polar residues" evidence="1">
    <location>
        <begin position="528"/>
        <end position="541"/>
    </location>
</feature>
<evidence type="ECO:0000313" key="5">
    <source>
        <dbReference type="Proteomes" id="UP000749559"/>
    </source>
</evidence>
<comment type="caution">
    <text evidence="4">The sequence shown here is derived from an EMBL/GenBank/DDBJ whole genome shotgun (WGS) entry which is preliminary data.</text>
</comment>
<reference evidence="4" key="1">
    <citation type="submission" date="2022-03" db="EMBL/GenBank/DDBJ databases">
        <authorList>
            <person name="Martin C."/>
        </authorList>
    </citation>
    <scope>NUCLEOTIDE SEQUENCE</scope>
</reference>
<protein>
    <submittedName>
        <fullName evidence="4">Uncharacterized protein</fullName>
    </submittedName>
</protein>
<dbReference type="Proteomes" id="UP000749559">
    <property type="component" value="Unassembled WGS sequence"/>
</dbReference>
<keyword evidence="3" id="KW-0732">Signal</keyword>
<evidence type="ECO:0000256" key="1">
    <source>
        <dbReference type="SAM" id="MobiDB-lite"/>
    </source>
</evidence>
<evidence type="ECO:0000256" key="3">
    <source>
        <dbReference type="SAM" id="SignalP"/>
    </source>
</evidence>
<feature type="region of interest" description="Disordered" evidence="1">
    <location>
        <begin position="437"/>
        <end position="459"/>
    </location>
</feature>
<feature type="chain" id="PRO_5035860756" evidence="3">
    <location>
        <begin position="20"/>
        <end position="568"/>
    </location>
</feature>
<evidence type="ECO:0000256" key="2">
    <source>
        <dbReference type="SAM" id="Phobius"/>
    </source>
</evidence>
<dbReference type="AlphaFoldDB" id="A0A8S4NH22"/>
<keyword evidence="2" id="KW-0472">Membrane</keyword>
<keyword evidence="2" id="KW-0812">Transmembrane</keyword>
<dbReference type="EMBL" id="CAIIXF020000003">
    <property type="protein sequence ID" value="CAH1779528.1"/>
    <property type="molecule type" value="Genomic_DNA"/>
</dbReference>
<keyword evidence="2" id="KW-1133">Transmembrane helix</keyword>
<proteinExistence type="predicted"/>
<feature type="signal peptide" evidence="3">
    <location>
        <begin position="1"/>
        <end position="19"/>
    </location>
</feature>
<gene>
    <name evidence="4" type="ORF">OFUS_LOCUS6330</name>
</gene>
<keyword evidence="5" id="KW-1185">Reference proteome</keyword>
<organism evidence="4 5">
    <name type="scientific">Owenia fusiformis</name>
    <name type="common">Polychaete worm</name>
    <dbReference type="NCBI Taxonomy" id="6347"/>
    <lineage>
        <taxon>Eukaryota</taxon>
        <taxon>Metazoa</taxon>
        <taxon>Spiralia</taxon>
        <taxon>Lophotrochozoa</taxon>
        <taxon>Annelida</taxon>
        <taxon>Polychaeta</taxon>
        <taxon>Sedentaria</taxon>
        <taxon>Canalipalpata</taxon>
        <taxon>Sabellida</taxon>
        <taxon>Oweniida</taxon>
        <taxon>Oweniidae</taxon>
        <taxon>Owenia</taxon>
    </lineage>
</organism>
<feature type="non-terminal residue" evidence="4">
    <location>
        <position position="1"/>
    </location>
</feature>
<evidence type="ECO:0000313" key="4">
    <source>
        <dbReference type="EMBL" id="CAH1779528.1"/>
    </source>
</evidence>
<feature type="transmembrane region" description="Helical" evidence="2">
    <location>
        <begin position="469"/>
        <end position="496"/>
    </location>
</feature>
<name>A0A8S4NH22_OWEFU</name>